<dbReference type="Proteomes" id="UP000295717">
    <property type="component" value="Unassembled WGS sequence"/>
</dbReference>
<dbReference type="PANTHER" id="PTHR20857">
    <property type="entry name" value="THIAMINE-PHOSPHATE PYROPHOSPHORYLASE"/>
    <property type="match status" value="1"/>
</dbReference>
<name>A0A4R3MU90_9GAMM</name>
<feature type="binding site" evidence="9">
    <location>
        <begin position="186"/>
        <end position="187"/>
    </location>
    <ligand>
        <name>2-[(2R,5Z)-2-carboxy-4-methylthiazol-5(2H)-ylidene]ethyl phosphate</name>
        <dbReference type="ChEBI" id="CHEBI:62899"/>
    </ligand>
</feature>
<evidence type="ECO:0000256" key="4">
    <source>
        <dbReference type="ARBA" id="ARBA00022842"/>
    </source>
</evidence>
<evidence type="ECO:0000313" key="14">
    <source>
        <dbReference type="Proteomes" id="UP000295717"/>
    </source>
</evidence>
<dbReference type="OrthoDB" id="9789949at2"/>
<feature type="binding site" evidence="9">
    <location>
        <position position="90"/>
    </location>
    <ligand>
        <name>Mg(2+)</name>
        <dbReference type="ChEBI" id="CHEBI:18420"/>
    </ligand>
</feature>
<evidence type="ECO:0000256" key="8">
    <source>
        <dbReference type="ARBA" id="ARBA00047883"/>
    </source>
</evidence>
<accession>A0A4R3MU90</accession>
<feature type="binding site" evidence="9">
    <location>
        <position position="139"/>
    </location>
    <ligand>
        <name>4-amino-2-methyl-5-(diphosphooxymethyl)pyrimidine</name>
        <dbReference type="ChEBI" id="CHEBI:57841"/>
    </ligand>
</feature>
<dbReference type="InterPro" id="IPR013785">
    <property type="entry name" value="Aldolase_TIM"/>
</dbReference>
<evidence type="ECO:0000256" key="11">
    <source>
        <dbReference type="RuleBase" id="RU004253"/>
    </source>
</evidence>
<gene>
    <name evidence="9" type="primary">thiE</name>
    <name evidence="13" type="ORF">EDC35_11093</name>
</gene>
<feature type="binding site" evidence="9">
    <location>
        <position position="109"/>
    </location>
    <ligand>
        <name>4-amino-2-methyl-5-(diphosphooxymethyl)pyrimidine</name>
        <dbReference type="ChEBI" id="CHEBI:57841"/>
    </ligand>
</feature>
<evidence type="ECO:0000256" key="2">
    <source>
        <dbReference type="ARBA" id="ARBA00022679"/>
    </source>
</evidence>
<dbReference type="EC" id="2.5.1.3" evidence="9"/>
<dbReference type="SUPFAM" id="SSF51391">
    <property type="entry name" value="Thiamin phosphate synthase"/>
    <property type="match status" value="1"/>
</dbReference>
<evidence type="ECO:0000313" key="13">
    <source>
        <dbReference type="EMBL" id="TCT19046.1"/>
    </source>
</evidence>
<feature type="binding site" evidence="9">
    <location>
        <begin position="38"/>
        <end position="42"/>
    </location>
    <ligand>
        <name>4-amino-2-methyl-5-(diphosphooxymethyl)pyrimidine</name>
        <dbReference type="ChEBI" id="CHEBI:57841"/>
    </ligand>
</feature>
<comment type="catalytic activity">
    <reaction evidence="6 9 10">
        <text>4-methyl-5-(2-phosphooxyethyl)-thiazole + 4-amino-2-methyl-5-(diphosphooxymethyl)pyrimidine + H(+) = thiamine phosphate + diphosphate</text>
        <dbReference type="Rhea" id="RHEA:22328"/>
        <dbReference type="ChEBI" id="CHEBI:15378"/>
        <dbReference type="ChEBI" id="CHEBI:33019"/>
        <dbReference type="ChEBI" id="CHEBI:37575"/>
        <dbReference type="ChEBI" id="CHEBI:57841"/>
        <dbReference type="ChEBI" id="CHEBI:58296"/>
        <dbReference type="EC" id="2.5.1.3"/>
    </reaction>
</comment>
<evidence type="ECO:0000256" key="10">
    <source>
        <dbReference type="RuleBase" id="RU003826"/>
    </source>
</evidence>
<dbReference type="Pfam" id="PF02581">
    <property type="entry name" value="TMP-TENI"/>
    <property type="match status" value="1"/>
</dbReference>
<dbReference type="HAMAP" id="MF_00097">
    <property type="entry name" value="TMP_synthase"/>
    <property type="match status" value="1"/>
</dbReference>
<keyword evidence="4 9" id="KW-0460">Magnesium</keyword>
<dbReference type="InterPro" id="IPR036206">
    <property type="entry name" value="ThiamineP_synth_sf"/>
</dbReference>
<dbReference type="PANTHER" id="PTHR20857:SF15">
    <property type="entry name" value="THIAMINE-PHOSPHATE SYNTHASE"/>
    <property type="match status" value="1"/>
</dbReference>
<keyword evidence="14" id="KW-1185">Reference proteome</keyword>
<dbReference type="Gene3D" id="3.20.20.70">
    <property type="entry name" value="Aldolase class I"/>
    <property type="match status" value="1"/>
</dbReference>
<comment type="function">
    <text evidence="9">Condenses 4-methyl-5-(beta-hydroxyethyl)thiazole monophosphate (THZ-P) and 2-methyl-4-amino-5-hydroxymethyl pyrimidine pyrophosphate (HMP-PP) to form thiamine monophosphate (TMP).</text>
</comment>
<feature type="domain" description="Thiamine phosphate synthase/TenI" evidence="12">
    <location>
        <begin position="8"/>
        <end position="189"/>
    </location>
</feature>
<proteinExistence type="inferred from homology"/>
<dbReference type="AlphaFoldDB" id="A0A4R3MU90"/>
<comment type="cofactor">
    <cofactor evidence="9">
        <name>Mg(2+)</name>
        <dbReference type="ChEBI" id="CHEBI:18420"/>
    </cofactor>
    <text evidence="9">Binds 1 Mg(2+) ion per subunit.</text>
</comment>
<evidence type="ECO:0000256" key="5">
    <source>
        <dbReference type="ARBA" id="ARBA00022977"/>
    </source>
</evidence>
<dbReference type="EMBL" id="SMAO01000010">
    <property type="protein sequence ID" value="TCT19046.1"/>
    <property type="molecule type" value="Genomic_DNA"/>
</dbReference>
<comment type="catalytic activity">
    <reaction evidence="7 9 10">
        <text>2-(2-carboxy-4-methylthiazol-5-yl)ethyl phosphate + 4-amino-2-methyl-5-(diphosphooxymethyl)pyrimidine + 2 H(+) = thiamine phosphate + CO2 + diphosphate</text>
        <dbReference type="Rhea" id="RHEA:47848"/>
        <dbReference type="ChEBI" id="CHEBI:15378"/>
        <dbReference type="ChEBI" id="CHEBI:16526"/>
        <dbReference type="ChEBI" id="CHEBI:33019"/>
        <dbReference type="ChEBI" id="CHEBI:37575"/>
        <dbReference type="ChEBI" id="CHEBI:57841"/>
        <dbReference type="ChEBI" id="CHEBI:62890"/>
        <dbReference type="EC" id="2.5.1.3"/>
    </reaction>
</comment>
<comment type="similarity">
    <text evidence="9 10">Belongs to the thiamine-phosphate synthase family.</text>
</comment>
<feature type="binding site" evidence="9">
    <location>
        <position position="71"/>
    </location>
    <ligand>
        <name>Mg(2+)</name>
        <dbReference type="ChEBI" id="CHEBI:18420"/>
    </ligand>
</feature>
<dbReference type="RefSeq" id="WP_132978400.1">
    <property type="nucleotide sequence ID" value="NZ_SMAO01000010.1"/>
</dbReference>
<dbReference type="InterPro" id="IPR022998">
    <property type="entry name" value="ThiamineP_synth_TenI"/>
</dbReference>
<reference evidence="13 14" key="1">
    <citation type="submission" date="2019-03" db="EMBL/GenBank/DDBJ databases">
        <title>Genomic Encyclopedia of Type Strains, Phase IV (KMG-IV): sequencing the most valuable type-strain genomes for metagenomic binning, comparative biology and taxonomic classification.</title>
        <authorList>
            <person name="Goeker M."/>
        </authorList>
    </citation>
    <scope>NUCLEOTIDE SEQUENCE [LARGE SCALE GENOMIC DNA]</scope>
    <source>
        <strain evidence="13 14">DSM 13587</strain>
    </source>
</reference>
<organism evidence="13 14">
    <name type="scientific">Thiobaca trueperi</name>
    <dbReference type="NCBI Taxonomy" id="127458"/>
    <lineage>
        <taxon>Bacteria</taxon>
        <taxon>Pseudomonadati</taxon>
        <taxon>Pseudomonadota</taxon>
        <taxon>Gammaproteobacteria</taxon>
        <taxon>Chromatiales</taxon>
        <taxon>Chromatiaceae</taxon>
        <taxon>Thiobaca</taxon>
    </lineage>
</organism>
<sequence>MTLTLDGLYAITPDSSHSPASLAAQVALAINGGARLIQYRDKGANDRERHARGLALLTVCRQADVPLIINDDLELAVALGADGVHLGRDDADPRAARARLGATAIIGVSCYNDLRLAETAERAGASYVAFGSFFPSVTKPHAVRADVGLLTEASRRLHIPPVAIGGITPENGAPLIAAGARLLAVVTGVFDQPDIAAAARAYTNLFPKENP</sequence>
<keyword evidence="2 9" id="KW-0808">Transferase</keyword>
<feature type="binding site" evidence="9">
    <location>
        <begin position="136"/>
        <end position="138"/>
    </location>
    <ligand>
        <name>2-[(2R,5Z)-2-carboxy-4-methylthiazol-5(2H)-ylidene]ethyl phosphate</name>
        <dbReference type="ChEBI" id="CHEBI:62899"/>
    </ligand>
</feature>
<feature type="binding site" evidence="9">
    <location>
        <position position="70"/>
    </location>
    <ligand>
        <name>4-amino-2-methyl-5-(diphosphooxymethyl)pyrimidine</name>
        <dbReference type="ChEBI" id="CHEBI:57841"/>
    </ligand>
</feature>
<dbReference type="GO" id="GO:0000287">
    <property type="term" value="F:magnesium ion binding"/>
    <property type="evidence" value="ECO:0007669"/>
    <property type="project" value="UniProtKB-UniRule"/>
</dbReference>
<keyword evidence="3 9" id="KW-0479">Metal-binding</keyword>
<dbReference type="UniPathway" id="UPA00060">
    <property type="reaction ID" value="UER00141"/>
</dbReference>
<evidence type="ECO:0000259" key="12">
    <source>
        <dbReference type="Pfam" id="PF02581"/>
    </source>
</evidence>
<evidence type="ECO:0000256" key="9">
    <source>
        <dbReference type="HAMAP-Rule" id="MF_00097"/>
    </source>
</evidence>
<dbReference type="NCBIfam" id="TIGR00693">
    <property type="entry name" value="thiE"/>
    <property type="match status" value="1"/>
</dbReference>
<dbReference type="GO" id="GO:0009229">
    <property type="term" value="P:thiamine diphosphate biosynthetic process"/>
    <property type="evidence" value="ECO:0007669"/>
    <property type="project" value="UniProtKB-UniRule"/>
</dbReference>
<evidence type="ECO:0000256" key="7">
    <source>
        <dbReference type="ARBA" id="ARBA00047851"/>
    </source>
</evidence>
<protein>
    <recommendedName>
        <fullName evidence="9">Thiamine-phosphate synthase</fullName>
        <shortName evidence="9">TP synthase</shortName>
        <shortName evidence="9">TPS</shortName>
        <ecNumber evidence="9">2.5.1.3</ecNumber>
    </recommendedName>
    <alternativeName>
        <fullName evidence="9">Thiamine-phosphate pyrophosphorylase</fullName>
        <shortName evidence="9">TMP pyrophosphorylase</shortName>
        <shortName evidence="9">TMP-PPase</shortName>
    </alternativeName>
</protein>
<keyword evidence="5 9" id="KW-0784">Thiamine biosynthesis</keyword>
<evidence type="ECO:0000256" key="1">
    <source>
        <dbReference type="ARBA" id="ARBA00005165"/>
    </source>
</evidence>
<dbReference type="CDD" id="cd00564">
    <property type="entry name" value="TMP_TenI"/>
    <property type="match status" value="1"/>
</dbReference>
<dbReference type="GO" id="GO:0005737">
    <property type="term" value="C:cytoplasm"/>
    <property type="evidence" value="ECO:0007669"/>
    <property type="project" value="TreeGrafter"/>
</dbReference>
<feature type="binding site" evidence="9">
    <location>
        <position position="166"/>
    </location>
    <ligand>
        <name>2-[(2R,5Z)-2-carboxy-4-methylthiazol-5(2H)-ylidene]ethyl phosphate</name>
        <dbReference type="ChEBI" id="CHEBI:62899"/>
    </ligand>
</feature>
<dbReference type="GO" id="GO:0009228">
    <property type="term" value="P:thiamine biosynthetic process"/>
    <property type="evidence" value="ECO:0007669"/>
    <property type="project" value="UniProtKB-KW"/>
</dbReference>
<dbReference type="InterPro" id="IPR034291">
    <property type="entry name" value="TMP_synthase"/>
</dbReference>
<evidence type="ECO:0000256" key="6">
    <source>
        <dbReference type="ARBA" id="ARBA00047334"/>
    </source>
</evidence>
<comment type="catalytic activity">
    <reaction evidence="8 9 10">
        <text>2-[(2R,5Z)-2-carboxy-4-methylthiazol-5(2H)-ylidene]ethyl phosphate + 4-amino-2-methyl-5-(diphosphooxymethyl)pyrimidine + 2 H(+) = thiamine phosphate + CO2 + diphosphate</text>
        <dbReference type="Rhea" id="RHEA:47844"/>
        <dbReference type="ChEBI" id="CHEBI:15378"/>
        <dbReference type="ChEBI" id="CHEBI:16526"/>
        <dbReference type="ChEBI" id="CHEBI:33019"/>
        <dbReference type="ChEBI" id="CHEBI:37575"/>
        <dbReference type="ChEBI" id="CHEBI:57841"/>
        <dbReference type="ChEBI" id="CHEBI:62899"/>
        <dbReference type="EC" id="2.5.1.3"/>
    </reaction>
</comment>
<evidence type="ECO:0000256" key="3">
    <source>
        <dbReference type="ARBA" id="ARBA00022723"/>
    </source>
</evidence>
<dbReference type="GO" id="GO:0004789">
    <property type="term" value="F:thiamine-phosphate diphosphorylase activity"/>
    <property type="evidence" value="ECO:0007669"/>
    <property type="project" value="UniProtKB-UniRule"/>
</dbReference>
<comment type="pathway">
    <text evidence="1 9 11">Cofactor biosynthesis; thiamine diphosphate biosynthesis; thiamine phosphate from 4-amino-2-methyl-5-diphosphomethylpyrimidine and 4-methyl-5-(2-phosphoethyl)-thiazole: step 1/1.</text>
</comment>
<comment type="caution">
    <text evidence="13">The sequence shown here is derived from an EMBL/GenBank/DDBJ whole genome shotgun (WGS) entry which is preliminary data.</text>
</comment>